<feature type="binding site" evidence="10">
    <location>
        <position position="90"/>
    </location>
    <ligand>
        <name>Mg(2+)</name>
        <dbReference type="ChEBI" id="CHEBI:18420"/>
        <label>2</label>
    </ligand>
</feature>
<keyword evidence="8 9" id="KW-0472">Membrane</keyword>
<dbReference type="InterPro" id="IPR020583">
    <property type="entry name" value="Inositol_monoP_metal-BS"/>
</dbReference>
<sequence>MGELLEQLLEQVLTIAYDAGDAIMAIYGNEYSVEIKEDHSPVTEADKAAHHVIVAGLQALKEKLPVLSEEDTSHFAGAGDDKRYWLVDPLDGTKEFIKKNNEFTVNIALVENDSPVLGVVTAPALGIAYVAAKGKGSYKIDRHGHREQLNVANAPHPPGVWRVVSSRSHKSPELCGWLKQLGDHELNPVGSSLKFCLIAEGAADVYPRFGPTCLWDTAAAQVIIEEAGGVVQAMSGEPLHYGNPAEIINPSFVVWGSAQKCISVSCDQEPLRLPEGALQGAGQSGAGGTMRRTH</sequence>
<feature type="binding site" evidence="9">
    <location>
        <position position="69"/>
    </location>
    <ligand>
        <name>substrate</name>
    </ligand>
</feature>
<comment type="cofactor">
    <cofactor evidence="9 10">
        <name>Mg(2+)</name>
        <dbReference type="ChEBI" id="CHEBI:18420"/>
    </cofactor>
</comment>
<dbReference type="SUPFAM" id="SSF56655">
    <property type="entry name" value="Carbohydrate phosphatase"/>
    <property type="match status" value="1"/>
</dbReference>
<keyword evidence="7 9" id="KW-0460">Magnesium</keyword>
<dbReference type="AlphaFoldDB" id="A0A6F8X8X5"/>
<evidence type="ECO:0000256" key="8">
    <source>
        <dbReference type="ARBA" id="ARBA00023136"/>
    </source>
</evidence>
<keyword evidence="6 9" id="KW-0378">Hydrolase</keyword>
<feature type="binding site" evidence="10">
    <location>
        <position position="216"/>
    </location>
    <ligand>
        <name>Mg(2+)</name>
        <dbReference type="ChEBI" id="CHEBI:18420"/>
        <label>1</label>
        <note>catalytic</note>
    </ligand>
</feature>
<dbReference type="Proteomes" id="UP000503197">
    <property type="component" value="Chromosome"/>
</dbReference>
<accession>A0A6F8X8X5</accession>
<comment type="similarity">
    <text evidence="2 9">Belongs to the inositol monophosphatase superfamily. CysQ family.</text>
</comment>
<dbReference type="HAMAP" id="MF_02095">
    <property type="entry name" value="CysQ"/>
    <property type="match status" value="1"/>
</dbReference>
<name>A0A6F8X8X5_9GAMM</name>
<dbReference type="PANTHER" id="PTHR43028:SF5">
    <property type="entry name" value="3'(2'),5'-BISPHOSPHATE NUCLEOTIDASE 1"/>
    <property type="match status" value="1"/>
</dbReference>
<keyword evidence="5 9" id="KW-0479">Metal-binding</keyword>
<dbReference type="GO" id="GO:0005886">
    <property type="term" value="C:plasma membrane"/>
    <property type="evidence" value="ECO:0007669"/>
    <property type="project" value="UniProtKB-SubCell"/>
</dbReference>
<evidence type="ECO:0000256" key="4">
    <source>
        <dbReference type="ARBA" id="ARBA00022519"/>
    </source>
</evidence>
<feature type="binding site" evidence="9">
    <location>
        <position position="88"/>
    </location>
    <ligand>
        <name>Mg(2+)</name>
        <dbReference type="ChEBI" id="CHEBI:18420"/>
        <label>1</label>
    </ligand>
</feature>
<evidence type="ECO:0000256" key="3">
    <source>
        <dbReference type="ARBA" id="ARBA00022475"/>
    </source>
</evidence>
<comment type="catalytic activity">
    <reaction evidence="1 9">
        <text>adenosine 3',5'-bisphosphate + H2O = AMP + phosphate</text>
        <dbReference type="Rhea" id="RHEA:10040"/>
        <dbReference type="ChEBI" id="CHEBI:15377"/>
        <dbReference type="ChEBI" id="CHEBI:43474"/>
        <dbReference type="ChEBI" id="CHEBI:58343"/>
        <dbReference type="ChEBI" id="CHEBI:456215"/>
        <dbReference type="EC" id="3.1.3.7"/>
    </reaction>
</comment>
<dbReference type="Proteomes" id="UP000501053">
    <property type="component" value="Chromosome"/>
</dbReference>
<evidence type="ECO:0000313" key="12">
    <source>
        <dbReference type="EMBL" id="BCB70686.1"/>
    </source>
</evidence>
<feature type="binding site" evidence="9">
    <location>
        <begin position="90"/>
        <end position="93"/>
    </location>
    <ligand>
        <name>substrate</name>
    </ligand>
</feature>
<reference evidence="12 13" key="2">
    <citation type="submission" date="2020-03" db="EMBL/GenBank/DDBJ databases">
        <title>Complete Genome Sequence of Halomonas meridiana strain Eplume2, isolated from hydrothermal-plume in the north east Pacific Ocean.</title>
        <authorList>
            <person name="Kurihara Y."/>
            <person name="Kawai S."/>
            <person name="Sakai A."/>
            <person name="Galipon J."/>
            <person name="Arakawa K."/>
        </authorList>
    </citation>
    <scope>NUCLEOTIDE SEQUENCE [LARGE SCALE GENOMIC DNA]</scope>
    <source>
        <strain evidence="12 13">Eplume2</strain>
    </source>
</reference>
<evidence type="ECO:0000256" key="6">
    <source>
        <dbReference type="ARBA" id="ARBA00022801"/>
    </source>
</evidence>
<evidence type="ECO:0000256" key="10">
    <source>
        <dbReference type="PIRSR" id="PIRSR600760-2"/>
    </source>
</evidence>
<keyword evidence="13" id="KW-1185">Reference proteome</keyword>
<dbReference type="PRINTS" id="PR00377">
    <property type="entry name" value="IMPHPHTASES"/>
</dbReference>
<dbReference type="InterPro" id="IPR020550">
    <property type="entry name" value="Inositol_monophosphatase_CS"/>
</dbReference>
<dbReference type="EMBL" id="AP022869">
    <property type="protein sequence ID" value="BCB70686.1"/>
    <property type="molecule type" value="Genomic_DNA"/>
</dbReference>
<dbReference type="PROSITE" id="PS00629">
    <property type="entry name" value="IMP_1"/>
    <property type="match status" value="1"/>
</dbReference>
<dbReference type="GO" id="GO:0000287">
    <property type="term" value="F:magnesium ion binding"/>
    <property type="evidence" value="ECO:0007669"/>
    <property type="project" value="UniProtKB-UniRule"/>
</dbReference>
<evidence type="ECO:0000313" key="14">
    <source>
        <dbReference type="Proteomes" id="UP000503197"/>
    </source>
</evidence>
<dbReference type="EMBL" id="AP022821">
    <property type="protein sequence ID" value="BCA92374.1"/>
    <property type="molecule type" value="Genomic_DNA"/>
</dbReference>
<dbReference type="Gene3D" id="3.40.190.80">
    <property type="match status" value="1"/>
</dbReference>
<dbReference type="EC" id="3.1.3.7" evidence="9"/>
<evidence type="ECO:0000313" key="11">
    <source>
        <dbReference type="EMBL" id="BCA92374.1"/>
    </source>
</evidence>
<feature type="binding site" evidence="10">
    <location>
        <position position="88"/>
    </location>
    <ligand>
        <name>Mg(2+)</name>
        <dbReference type="ChEBI" id="CHEBI:18420"/>
        <label>1</label>
        <note>catalytic</note>
    </ligand>
</feature>
<dbReference type="GO" id="GO:0008441">
    <property type="term" value="F:3'(2'),5'-bisphosphate nucleotidase activity"/>
    <property type="evidence" value="ECO:0007669"/>
    <property type="project" value="UniProtKB-UniRule"/>
</dbReference>
<feature type="binding site" evidence="10">
    <location>
        <position position="91"/>
    </location>
    <ligand>
        <name>Mg(2+)</name>
        <dbReference type="ChEBI" id="CHEBI:18420"/>
        <label>1</label>
        <note>catalytic</note>
    </ligand>
</feature>
<dbReference type="NCBIfam" id="TIGR01331">
    <property type="entry name" value="bisphos_cysQ"/>
    <property type="match status" value="1"/>
</dbReference>
<dbReference type="InterPro" id="IPR006240">
    <property type="entry name" value="CysQ"/>
</dbReference>
<feature type="binding site" evidence="9">
    <location>
        <position position="88"/>
    </location>
    <ligand>
        <name>Mg(2+)</name>
        <dbReference type="ChEBI" id="CHEBI:18420"/>
        <label>2</label>
    </ligand>
</feature>
<comment type="function">
    <text evidence="9">Converts adenosine-3',5'-bisphosphate (PAP) to AMP.</text>
</comment>
<reference evidence="11 14" key="1">
    <citation type="submission" date="2020-02" db="EMBL/GenBank/DDBJ databases">
        <title>Complete Genome Sequence of Halomonas meridiana strain BAA-801, Isolated from Deep Sea Thermal Vent.</title>
        <authorList>
            <person name="Takahashi Y."/>
            <person name="Takahashi H."/>
            <person name="Galipon J."/>
            <person name="Arakawa K."/>
        </authorList>
    </citation>
    <scope>NUCLEOTIDE SEQUENCE [LARGE SCALE GENOMIC DNA]</scope>
    <source>
        <strain evidence="11 14">Slthf1</strain>
    </source>
</reference>
<dbReference type="CDD" id="cd01638">
    <property type="entry name" value="CysQ"/>
    <property type="match status" value="1"/>
</dbReference>
<feature type="binding site" evidence="9">
    <location>
        <position position="91"/>
    </location>
    <ligand>
        <name>Mg(2+)</name>
        <dbReference type="ChEBI" id="CHEBI:18420"/>
        <label>2</label>
    </ligand>
</feature>
<evidence type="ECO:0000256" key="5">
    <source>
        <dbReference type="ARBA" id="ARBA00022723"/>
    </source>
</evidence>
<keyword evidence="3 9" id="KW-1003">Cell membrane</keyword>
<dbReference type="GO" id="GO:0046854">
    <property type="term" value="P:phosphatidylinositol phosphate biosynthetic process"/>
    <property type="evidence" value="ECO:0007669"/>
    <property type="project" value="InterPro"/>
</dbReference>
<comment type="subcellular location">
    <subcellularLocation>
        <location evidence="9">Cell inner membrane</location>
        <topology evidence="9">Peripheral membrane protein</topology>
        <orientation evidence="9">Cytoplasmic side</orientation>
    </subcellularLocation>
</comment>
<proteinExistence type="inferred from homology"/>
<evidence type="ECO:0000256" key="1">
    <source>
        <dbReference type="ARBA" id="ARBA00001625"/>
    </source>
</evidence>
<protein>
    <recommendedName>
        <fullName evidence="9">3'(2'),5'-bisphosphate nucleotidase CysQ</fullName>
        <ecNumber evidence="9">3.1.3.7</ecNumber>
    </recommendedName>
    <alternativeName>
        <fullName evidence="9">3'(2'),5-bisphosphonucleoside 3'(2')-phosphohydrolase</fullName>
    </alternativeName>
    <alternativeName>
        <fullName evidence="9">3'-phosphoadenosine 5'-phosphate phosphatase</fullName>
        <shortName evidence="9">PAP phosphatase</shortName>
    </alternativeName>
</protein>
<organism evidence="12 13">
    <name type="scientific">Vreelandella aquamarina</name>
    <dbReference type="NCBI Taxonomy" id="77097"/>
    <lineage>
        <taxon>Bacteria</taxon>
        <taxon>Pseudomonadati</taxon>
        <taxon>Pseudomonadota</taxon>
        <taxon>Gammaproteobacteria</taxon>
        <taxon>Oceanospirillales</taxon>
        <taxon>Halomonadaceae</taxon>
        <taxon>Vreelandella</taxon>
    </lineage>
</organism>
<dbReference type="InterPro" id="IPR050725">
    <property type="entry name" value="CysQ/Inositol_MonoPase"/>
</dbReference>
<dbReference type="PROSITE" id="PS00630">
    <property type="entry name" value="IMP_2"/>
    <property type="match status" value="1"/>
</dbReference>
<feature type="binding site" evidence="9">
    <location>
        <position position="216"/>
    </location>
    <ligand>
        <name>substrate</name>
    </ligand>
</feature>
<evidence type="ECO:0000256" key="9">
    <source>
        <dbReference type="HAMAP-Rule" id="MF_02095"/>
    </source>
</evidence>
<dbReference type="InterPro" id="IPR000760">
    <property type="entry name" value="Inositol_monophosphatase-like"/>
</dbReference>
<evidence type="ECO:0000256" key="7">
    <source>
        <dbReference type="ARBA" id="ARBA00022842"/>
    </source>
</evidence>
<dbReference type="GO" id="GO:0000103">
    <property type="term" value="P:sulfate assimilation"/>
    <property type="evidence" value="ECO:0007669"/>
    <property type="project" value="TreeGrafter"/>
</dbReference>
<keyword evidence="4 9" id="KW-0997">Cell inner membrane</keyword>
<feature type="binding site" evidence="9">
    <location>
        <position position="90"/>
    </location>
    <ligand>
        <name>Mg(2+)</name>
        <dbReference type="ChEBI" id="CHEBI:18420"/>
        <label>1</label>
    </ligand>
</feature>
<dbReference type="GO" id="GO:0050427">
    <property type="term" value="P:3'-phosphoadenosine 5'-phosphosulfate metabolic process"/>
    <property type="evidence" value="ECO:0007669"/>
    <property type="project" value="TreeGrafter"/>
</dbReference>
<feature type="binding site" evidence="10">
    <location>
        <position position="69"/>
    </location>
    <ligand>
        <name>Mg(2+)</name>
        <dbReference type="ChEBI" id="CHEBI:18420"/>
        <label>1</label>
        <note>catalytic</note>
    </ligand>
</feature>
<evidence type="ECO:0000256" key="2">
    <source>
        <dbReference type="ARBA" id="ARBA00005289"/>
    </source>
</evidence>
<feature type="binding site" evidence="9">
    <location>
        <position position="216"/>
    </location>
    <ligand>
        <name>Mg(2+)</name>
        <dbReference type="ChEBI" id="CHEBI:18420"/>
        <label>2</label>
    </ligand>
</feature>
<dbReference type="Pfam" id="PF00459">
    <property type="entry name" value="Inositol_P"/>
    <property type="match status" value="1"/>
</dbReference>
<evidence type="ECO:0000313" key="13">
    <source>
        <dbReference type="Proteomes" id="UP000501053"/>
    </source>
</evidence>
<gene>
    <name evidence="9 12" type="primary">cysQ</name>
    <name evidence="12" type="ORF">HMEPL2_10370</name>
    <name evidence="11" type="ORF">HMSLTHF_21490</name>
</gene>
<dbReference type="PANTHER" id="PTHR43028">
    <property type="entry name" value="3'(2'),5'-BISPHOSPHATE NUCLEOTIDASE 1"/>
    <property type="match status" value="1"/>
</dbReference>
<feature type="binding site" evidence="9">
    <location>
        <position position="69"/>
    </location>
    <ligand>
        <name>Mg(2+)</name>
        <dbReference type="ChEBI" id="CHEBI:18420"/>
        <label>1</label>
    </ligand>
</feature>
<dbReference type="Gene3D" id="3.30.540.10">
    <property type="entry name" value="Fructose-1,6-Bisphosphatase, subunit A, domain 1"/>
    <property type="match status" value="1"/>
</dbReference>